<accession>A0A103Y3S9</accession>
<feature type="region of interest" description="Disordered" evidence="1">
    <location>
        <begin position="102"/>
        <end position="127"/>
    </location>
</feature>
<dbReference type="OMA" id="MSEQINA"/>
<dbReference type="EMBL" id="LEKV01002671">
    <property type="protein sequence ID" value="KVI01944.1"/>
    <property type="molecule type" value="Genomic_DNA"/>
</dbReference>
<protein>
    <submittedName>
        <fullName evidence="2">Uncharacterized protein</fullName>
    </submittedName>
</protein>
<dbReference type="PANTHER" id="PTHR31865:SF70">
    <property type="match status" value="1"/>
</dbReference>
<dbReference type="AlphaFoldDB" id="A0A103Y3S9"/>
<evidence type="ECO:0000313" key="2">
    <source>
        <dbReference type="EMBL" id="KVI01944.1"/>
    </source>
</evidence>
<dbReference type="InterPro" id="IPR012881">
    <property type="entry name" value="DUF1685"/>
</dbReference>
<gene>
    <name evidence="2" type="ORF">Ccrd_019776</name>
</gene>
<evidence type="ECO:0000313" key="3">
    <source>
        <dbReference type="Proteomes" id="UP000243975"/>
    </source>
</evidence>
<sequence length="158" mass="17805">MADANKSSAILFKNRSWSPDIHRHIEWEMLKINQRSRFRRSKSLDAVSDVDVTDDDIKELRACFELGFGFDPSNDLDPKLAKAFPALELYADVNRQFNNQNLSRSSSIDSESSSNSDASSNLIVDPNDDPQKVKMRLKLWALVVACSIREASSHSATE</sequence>
<organism evidence="2 3">
    <name type="scientific">Cynara cardunculus var. scolymus</name>
    <name type="common">Globe artichoke</name>
    <name type="synonym">Cynara scolymus</name>
    <dbReference type="NCBI Taxonomy" id="59895"/>
    <lineage>
        <taxon>Eukaryota</taxon>
        <taxon>Viridiplantae</taxon>
        <taxon>Streptophyta</taxon>
        <taxon>Embryophyta</taxon>
        <taxon>Tracheophyta</taxon>
        <taxon>Spermatophyta</taxon>
        <taxon>Magnoliopsida</taxon>
        <taxon>eudicotyledons</taxon>
        <taxon>Gunneridae</taxon>
        <taxon>Pentapetalae</taxon>
        <taxon>asterids</taxon>
        <taxon>campanulids</taxon>
        <taxon>Asterales</taxon>
        <taxon>Asteraceae</taxon>
        <taxon>Carduoideae</taxon>
        <taxon>Cardueae</taxon>
        <taxon>Carduinae</taxon>
        <taxon>Cynara</taxon>
    </lineage>
</organism>
<comment type="caution">
    <text evidence="2">The sequence shown here is derived from an EMBL/GenBank/DDBJ whole genome shotgun (WGS) entry which is preliminary data.</text>
</comment>
<feature type="compositionally biased region" description="Low complexity" evidence="1">
    <location>
        <begin position="103"/>
        <end position="120"/>
    </location>
</feature>
<dbReference type="STRING" id="59895.A0A103Y3S9"/>
<dbReference type="Gramene" id="KVI01944">
    <property type="protein sequence ID" value="KVI01944"/>
    <property type="gene ID" value="Ccrd_019776"/>
</dbReference>
<dbReference type="Pfam" id="PF07939">
    <property type="entry name" value="DUF1685"/>
    <property type="match status" value="1"/>
</dbReference>
<reference evidence="2 3" key="1">
    <citation type="journal article" date="2016" name="Sci. Rep.">
        <title>The genome sequence of the outbreeding globe artichoke constructed de novo incorporating a phase-aware low-pass sequencing strategy of F1 progeny.</title>
        <authorList>
            <person name="Scaglione D."/>
            <person name="Reyes-Chin-Wo S."/>
            <person name="Acquadro A."/>
            <person name="Froenicke L."/>
            <person name="Portis E."/>
            <person name="Beitel C."/>
            <person name="Tirone M."/>
            <person name="Mauro R."/>
            <person name="Lo Monaco A."/>
            <person name="Mauromicale G."/>
            <person name="Faccioli P."/>
            <person name="Cattivelli L."/>
            <person name="Rieseberg L."/>
            <person name="Michelmore R."/>
            <person name="Lanteri S."/>
        </authorList>
    </citation>
    <scope>NUCLEOTIDE SEQUENCE [LARGE SCALE GENOMIC DNA]</scope>
    <source>
        <strain evidence="2">2C</strain>
    </source>
</reference>
<proteinExistence type="predicted"/>
<evidence type="ECO:0000256" key="1">
    <source>
        <dbReference type="SAM" id="MobiDB-lite"/>
    </source>
</evidence>
<dbReference type="Proteomes" id="UP000243975">
    <property type="component" value="Unassembled WGS sequence"/>
</dbReference>
<name>A0A103Y3S9_CYNCS</name>
<feature type="non-terminal residue" evidence="2">
    <location>
        <position position="1"/>
    </location>
</feature>
<keyword evidence="3" id="KW-1185">Reference proteome</keyword>
<dbReference type="PANTHER" id="PTHR31865">
    <property type="entry name" value="OSJNBA0071G03.3 PROTEIN"/>
    <property type="match status" value="1"/>
</dbReference>